<name>W4QBE0_9BACI</name>
<evidence type="ECO:0000256" key="1">
    <source>
        <dbReference type="SAM" id="Phobius"/>
    </source>
</evidence>
<keyword evidence="1" id="KW-0812">Transmembrane</keyword>
<dbReference type="EMBL" id="BAUU01000002">
    <property type="protein sequence ID" value="GAE28973.1"/>
    <property type="molecule type" value="Genomic_DNA"/>
</dbReference>
<dbReference type="AlphaFoldDB" id="W4QBE0"/>
<gene>
    <name evidence="2" type="ORF">JCM9152_312</name>
</gene>
<keyword evidence="3" id="KW-1185">Reference proteome</keyword>
<proteinExistence type="predicted"/>
<keyword evidence="1" id="KW-1133">Transmembrane helix</keyword>
<dbReference type="STRING" id="1236971.JCM9152_312"/>
<reference evidence="2" key="1">
    <citation type="journal article" date="2014" name="Genome Announc.">
        <title>Draft Genome Sequences of Three Alkaliphilic Bacillus Strains, Bacillus wakoensis JCM 9140T, Bacillus akibai JCM 9157T, and Bacillus hemicellulosilyticus JCM 9152T.</title>
        <authorList>
            <person name="Yuki M."/>
            <person name="Oshima K."/>
            <person name="Suda W."/>
            <person name="Oshida Y."/>
            <person name="Kitamura K."/>
            <person name="Iida T."/>
            <person name="Hattori M."/>
            <person name="Ohkuma M."/>
        </authorList>
    </citation>
    <scope>NUCLEOTIDE SEQUENCE [LARGE SCALE GENOMIC DNA]</scope>
    <source>
        <strain evidence="2">JCM 9152</strain>
    </source>
</reference>
<dbReference type="Proteomes" id="UP000018895">
    <property type="component" value="Unassembled WGS sequence"/>
</dbReference>
<organism evidence="2 3">
    <name type="scientific">Halalkalibacter hemicellulosilyticusJCM 9152</name>
    <dbReference type="NCBI Taxonomy" id="1236971"/>
    <lineage>
        <taxon>Bacteria</taxon>
        <taxon>Bacillati</taxon>
        <taxon>Bacillota</taxon>
        <taxon>Bacilli</taxon>
        <taxon>Bacillales</taxon>
        <taxon>Bacillaceae</taxon>
        <taxon>Halalkalibacter</taxon>
    </lineage>
</organism>
<sequence>MMDFIKRLCIVLGIMAFLGVLFFSTSYTFAAEDRAVPYEWEEAFIWPTVGELTDTFGTRGDLIMVLILQQRRVLQLYLLQTVLFLVLIIPIHMEM</sequence>
<evidence type="ECO:0000313" key="2">
    <source>
        <dbReference type="EMBL" id="GAE28973.1"/>
    </source>
</evidence>
<keyword evidence="1" id="KW-0472">Membrane</keyword>
<accession>W4QBE0</accession>
<evidence type="ECO:0000313" key="3">
    <source>
        <dbReference type="Proteomes" id="UP000018895"/>
    </source>
</evidence>
<protein>
    <submittedName>
        <fullName evidence="2">Uncharacterized protein</fullName>
    </submittedName>
</protein>
<comment type="caution">
    <text evidence="2">The sequence shown here is derived from an EMBL/GenBank/DDBJ whole genome shotgun (WGS) entry which is preliminary data.</text>
</comment>
<feature type="transmembrane region" description="Helical" evidence="1">
    <location>
        <begin position="74"/>
        <end position="93"/>
    </location>
</feature>